<feature type="domain" description="Peptidoglycan binding-like" evidence="1">
    <location>
        <begin position="117"/>
        <end position="169"/>
    </location>
</feature>
<accession>A0A1Y5SMC0</accession>
<evidence type="ECO:0000259" key="1">
    <source>
        <dbReference type="Pfam" id="PF01471"/>
    </source>
</evidence>
<dbReference type="InterPro" id="IPR036365">
    <property type="entry name" value="PGBD-like_sf"/>
</dbReference>
<dbReference type="Proteomes" id="UP000193077">
    <property type="component" value="Unassembled WGS sequence"/>
</dbReference>
<dbReference type="EMBL" id="FWFO01000001">
    <property type="protein sequence ID" value="SLN42914.1"/>
    <property type="molecule type" value="Genomic_DNA"/>
</dbReference>
<evidence type="ECO:0000313" key="3">
    <source>
        <dbReference type="Proteomes" id="UP000193077"/>
    </source>
</evidence>
<dbReference type="AlphaFoldDB" id="A0A1Y5SMC0"/>
<sequence length="180" mass="19171">MVMTETGNLIYTRSNLPHILYFSSCGIAENDTLNCSLDCDGGNMSVTHSPSELLINASIRIEQMQIDSVLYAPANEADGTQLNGSFTLTPMPLATCREIENRTPPIELAAGDVNVLVEGVEKNLISGGYLLGAPDYIFDGRTRDALIAYQQDAGLAPTGTAGPNVRRQLATDSLLAFGGC</sequence>
<name>A0A1Y5SMC0_9RHOB</name>
<evidence type="ECO:0000313" key="2">
    <source>
        <dbReference type="EMBL" id="SLN42914.1"/>
    </source>
</evidence>
<gene>
    <name evidence="2" type="ORF">TRL7639_02222</name>
</gene>
<dbReference type="InterPro" id="IPR002477">
    <property type="entry name" value="Peptidoglycan-bd-like"/>
</dbReference>
<dbReference type="OrthoDB" id="7859905at2"/>
<dbReference type="Pfam" id="PF01471">
    <property type="entry name" value="PG_binding_1"/>
    <property type="match status" value="1"/>
</dbReference>
<protein>
    <submittedName>
        <fullName evidence="2">Putative peptidoglycan binding domain protein</fullName>
    </submittedName>
</protein>
<dbReference type="SUPFAM" id="SSF47090">
    <property type="entry name" value="PGBD-like"/>
    <property type="match status" value="1"/>
</dbReference>
<proteinExistence type="predicted"/>
<keyword evidence="3" id="KW-1185">Reference proteome</keyword>
<organism evidence="2 3">
    <name type="scientific">Falsiruegeria litorea R37</name>
    <dbReference type="NCBI Taxonomy" id="1200284"/>
    <lineage>
        <taxon>Bacteria</taxon>
        <taxon>Pseudomonadati</taxon>
        <taxon>Pseudomonadota</taxon>
        <taxon>Alphaproteobacteria</taxon>
        <taxon>Rhodobacterales</taxon>
        <taxon>Roseobacteraceae</taxon>
        <taxon>Falsiruegeria</taxon>
    </lineage>
</organism>
<dbReference type="Gene3D" id="1.10.101.10">
    <property type="entry name" value="PGBD-like superfamily/PGBD"/>
    <property type="match status" value="1"/>
</dbReference>
<dbReference type="InterPro" id="IPR036366">
    <property type="entry name" value="PGBDSf"/>
</dbReference>
<reference evidence="2 3" key="1">
    <citation type="submission" date="2017-03" db="EMBL/GenBank/DDBJ databases">
        <authorList>
            <person name="Afonso C.L."/>
            <person name="Miller P.J."/>
            <person name="Scott M.A."/>
            <person name="Spackman E."/>
            <person name="Goraichik I."/>
            <person name="Dimitrov K.M."/>
            <person name="Suarez D.L."/>
            <person name="Swayne D.E."/>
        </authorList>
    </citation>
    <scope>NUCLEOTIDE SEQUENCE [LARGE SCALE GENOMIC DNA]</scope>
    <source>
        <strain evidence="2 3">CECT 7639</strain>
    </source>
</reference>